<reference evidence="14 15" key="1">
    <citation type="journal article" date="2016" name="Nat. Commun.">
        <title>Thousands of microbial genomes shed light on interconnected biogeochemical processes in an aquifer system.</title>
        <authorList>
            <person name="Anantharaman K."/>
            <person name="Brown C.T."/>
            <person name="Hug L.A."/>
            <person name="Sharon I."/>
            <person name="Castelle C.J."/>
            <person name="Probst A.J."/>
            <person name="Thomas B.C."/>
            <person name="Singh A."/>
            <person name="Wilkins M.J."/>
            <person name="Karaoz U."/>
            <person name="Brodie E.L."/>
            <person name="Williams K.H."/>
            <person name="Hubbard S.S."/>
            <person name="Banfield J.F."/>
        </authorList>
    </citation>
    <scope>NUCLEOTIDE SEQUENCE [LARGE SCALE GENOMIC DNA]</scope>
</reference>
<dbReference type="Gene3D" id="3.40.50.300">
    <property type="entry name" value="P-loop containing nucleotide triphosphate hydrolases"/>
    <property type="match status" value="2"/>
</dbReference>
<dbReference type="GO" id="GO:0005524">
    <property type="term" value="F:ATP binding"/>
    <property type="evidence" value="ECO:0007669"/>
    <property type="project" value="UniProtKB-UniRule"/>
</dbReference>
<dbReference type="Pfam" id="PF01715">
    <property type="entry name" value="IPPT"/>
    <property type="match status" value="1"/>
</dbReference>
<keyword evidence="8 10" id="KW-0460">Magnesium</keyword>
<protein>
    <recommendedName>
        <fullName evidence="10">tRNA dimethylallyltransferase</fullName>
        <ecNumber evidence="10">2.5.1.75</ecNumber>
    </recommendedName>
    <alternativeName>
        <fullName evidence="10">Dimethylallyl diphosphate:tRNA dimethylallyltransferase</fullName>
        <shortName evidence="10">DMAPP:tRNA dimethylallyltransferase</shortName>
        <shortName evidence="10">DMATase</shortName>
    </alternativeName>
    <alternativeName>
        <fullName evidence="10">Isopentenyl-diphosphate:tRNA isopentenyltransferase</fullName>
        <shortName evidence="10">IPP transferase</shortName>
        <shortName evidence="10">IPPT</shortName>
        <shortName evidence="10">IPTase</shortName>
    </alternativeName>
</protein>
<evidence type="ECO:0000256" key="13">
    <source>
        <dbReference type="RuleBase" id="RU003785"/>
    </source>
</evidence>
<feature type="site" description="Interaction with substrate tRNA" evidence="10">
    <location>
        <position position="120"/>
    </location>
</feature>
<dbReference type="AlphaFoldDB" id="A0A1G2BJU3"/>
<evidence type="ECO:0000256" key="9">
    <source>
        <dbReference type="ARBA" id="ARBA00049563"/>
    </source>
</evidence>
<dbReference type="EMBL" id="MHKL01000018">
    <property type="protein sequence ID" value="OGY89431.1"/>
    <property type="molecule type" value="Genomic_DNA"/>
</dbReference>
<dbReference type="PANTHER" id="PTHR11088:SF60">
    <property type="entry name" value="TRNA DIMETHYLALLYLTRANSFERASE"/>
    <property type="match status" value="1"/>
</dbReference>
<comment type="catalytic activity">
    <reaction evidence="9 10 11">
        <text>adenosine(37) in tRNA + dimethylallyl diphosphate = N(6)-dimethylallyladenosine(37) in tRNA + diphosphate</text>
        <dbReference type="Rhea" id="RHEA:26482"/>
        <dbReference type="Rhea" id="RHEA-COMP:10162"/>
        <dbReference type="Rhea" id="RHEA-COMP:10375"/>
        <dbReference type="ChEBI" id="CHEBI:33019"/>
        <dbReference type="ChEBI" id="CHEBI:57623"/>
        <dbReference type="ChEBI" id="CHEBI:74411"/>
        <dbReference type="ChEBI" id="CHEBI:74415"/>
        <dbReference type="EC" id="2.5.1.75"/>
    </reaction>
</comment>
<accession>A0A1G2BJU3</accession>
<comment type="caution">
    <text evidence="14">The sequence shown here is derived from an EMBL/GenBank/DDBJ whole genome shotgun (WGS) entry which is preliminary data.</text>
</comment>
<gene>
    <name evidence="10" type="primary">miaA</name>
    <name evidence="14" type="ORF">A2927_03070</name>
</gene>
<name>A0A1G2BJU3_9BACT</name>
<feature type="region of interest" description="Interaction with substrate tRNA" evidence="10">
    <location>
        <begin position="39"/>
        <end position="42"/>
    </location>
</feature>
<dbReference type="Proteomes" id="UP000178849">
    <property type="component" value="Unassembled WGS sequence"/>
</dbReference>
<dbReference type="STRING" id="1798550.A2927_03070"/>
<keyword evidence="7 10" id="KW-0067">ATP-binding</keyword>
<comment type="function">
    <text evidence="2 10 12">Catalyzes the transfer of a dimethylallyl group onto the adenine at position 37 in tRNAs that read codons beginning with uridine, leading to the formation of N6-(dimethylallyl)adenosine (i(6)A).</text>
</comment>
<sequence length="322" mass="36875">MIKLNKNKLIVILGPTATGKTKLAVKLARDFNGEIVSADSRQVYKSMDIGTGKDLGEYKLKTPASPAGRKNLKLKTIPHHLIDVVSPKKRFSLAQYQKLAYQAIDDILKRGKTPFLAGGTGLYIQAMVDGYVLADVKPDLKLRAALNKKTLKQLQQLAKKCGIILNQSDFNNKRRLIRVIEIKTQNLKLKTPAFAKASAGGKNFPKYNYLLIGITYPKKILNKRIGERLKYRLEKEGLIDEVKRLKKQGLSWKKLDDFGLEYRFICQYLQGKLTYSEMFNKLAIAIRQFAKRQMTWFKRNQRIIWIKNSIDANELIRGFLKK</sequence>
<evidence type="ECO:0000256" key="11">
    <source>
        <dbReference type="RuleBase" id="RU003783"/>
    </source>
</evidence>
<dbReference type="GO" id="GO:0052381">
    <property type="term" value="F:tRNA dimethylallyltransferase activity"/>
    <property type="evidence" value="ECO:0007669"/>
    <property type="project" value="UniProtKB-UniRule"/>
</dbReference>
<dbReference type="InterPro" id="IPR039657">
    <property type="entry name" value="Dimethylallyltransferase"/>
</dbReference>
<dbReference type="GO" id="GO:0006400">
    <property type="term" value="P:tRNA modification"/>
    <property type="evidence" value="ECO:0007669"/>
    <property type="project" value="TreeGrafter"/>
</dbReference>
<evidence type="ECO:0000313" key="14">
    <source>
        <dbReference type="EMBL" id="OGY89431.1"/>
    </source>
</evidence>
<dbReference type="SUPFAM" id="SSF52540">
    <property type="entry name" value="P-loop containing nucleoside triphosphate hydrolases"/>
    <property type="match status" value="2"/>
</dbReference>
<dbReference type="HAMAP" id="MF_00185">
    <property type="entry name" value="IPP_trans"/>
    <property type="match status" value="1"/>
</dbReference>
<feature type="site" description="Interaction with substrate tRNA" evidence="10">
    <location>
        <position position="143"/>
    </location>
</feature>
<evidence type="ECO:0000256" key="12">
    <source>
        <dbReference type="RuleBase" id="RU003784"/>
    </source>
</evidence>
<comment type="caution">
    <text evidence="10">Lacks conserved residue(s) required for the propagation of feature annotation.</text>
</comment>
<evidence type="ECO:0000256" key="5">
    <source>
        <dbReference type="ARBA" id="ARBA00022694"/>
    </source>
</evidence>
<evidence type="ECO:0000256" key="10">
    <source>
        <dbReference type="HAMAP-Rule" id="MF_00185"/>
    </source>
</evidence>
<proteinExistence type="inferred from homology"/>
<evidence type="ECO:0000256" key="8">
    <source>
        <dbReference type="ARBA" id="ARBA00022842"/>
    </source>
</evidence>
<comment type="subunit">
    <text evidence="10">Monomer.</text>
</comment>
<evidence type="ECO:0000256" key="4">
    <source>
        <dbReference type="ARBA" id="ARBA00022679"/>
    </source>
</evidence>
<evidence type="ECO:0000256" key="6">
    <source>
        <dbReference type="ARBA" id="ARBA00022741"/>
    </source>
</evidence>
<feature type="binding site" evidence="10">
    <location>
        <begin position="14"/>
        <end position="21"/>
    </location>
    <ligand>
        <name>ATP</name>
        <dbReference type="ChEBI" id="CHEBI:30616"/>
    </ligand>
</feature>
<evidence type="ECO:0000256" key="1">
    <source>
        <dbReference type="ARBA" id="ARBA00001946"/>
    </source>
</evidence>
<keyword evidence="6 10" id="KW-0547">Nucleotide-binding</keyword>
<keyword evidence="5 10" id="KW-0819">tRNA processing</keyword>
<keyword evidence="4 10" id="KW-0808">Transferase</keyword>
<organism evidence="14 15">
    <name type="scientific">Candidatus Komeilibacteria bacterium RIFCSPLOWO2_01_FULL_45_10</name>
    <dbReference type="NCBI Taxonomy" id="1798550"/>
    <lineage>
        <taxon>Bacteria</taxon>
        <taxon>Candidatus Komeiliibacteriota</taxon>
    </lineage>
</organism>
<evidence type="ECO:0000256" key="3">
    <source>
        <dbReference type="ARBA" id="ARBA00005842"/>
    </source>
</evidence>
<comment type="similarity">
    <text evidence="3 10 13">Belongs to the IPP transferase family.</text>
</comment>
<evidence type="ECO:0000256" key="2">
    <source>
        <dbReference type="ARBA" id="ARBA00003213"/>
    </source>
</evidence>
<evidence type="ECO:0000256" key="7">
    <source>
        <dbReference type="ARBA" id="ARBA00022840"/>
    </source>
</evidence>
<dbReference type="InterPro" id="IPR018022">
    <property type="entry name" value="IPT"/>
</dbReference>
<comment type="cofactor">
    <cofactor evidence="1 10">
        <name>Mg(2+)</name>
        <dbReference type="ChEBI" id="CHEBI:18420"/>
    </cofactor>
</comment>
<dbReference type="PANTHER" id="PTHR11088">
    <property type="entry name" value="TRNA DIMETHYLALLYLTRANSFERASE"/>
    <property type="match status" value="1"/>
</dbReference>
<dbReference type="EC" id="2.5.1.75" evidence="10"/>
<dbReference type="NCBIfam" id="TIGR00174">
    <property type="entry name" value="miaA"/>
    <property type="match status" value="1"/>
</dbReference>
<dbReference type="InterPro" id="IPR027417">
    <property type="entry name" value="P-loop_NTPase"/>
</dbReference>
<feature type="binding site" evidence="10">
    <location>
        <begin position="16"/>
        <end position="21"/>
    </location>
    <ligand>
        <name>substrate</name>
    </ligand>
</feature>
<evidence type="ECO:0000313" key="15">
    <source>
        <dbReference type="Proteomes" id="UP000178849"/>
    </source>
</evidence>